<sequence>MDESGPTSEEDRPHSGSESLPSATCDTTDLSKAVCYNCRQLGHLSAKCTAARTPRNQQPAGFKTNAPAMSCLQNSEPLEGSMVQCAVVQADVPTIGKVDAFPDSGSKLTILSQELIGILSLLPWTKPPIAVVGGSTVVPAGTLSTRISVAPIAAVVEVVVLARNALPLILGEDWFEAAHAELVVRPPNTTEIRHPSSGAVLLCQEKKITTWDSMKEHSTPLASFQTLCLTVGNRIGMLLMTDSSWSRKLKSS</sequence>
<gene>
    <name evidence="1" type="ORF">HPB47_014263</name>
</gene>
<protein>
    <submittedName>
        <fullName evidence="1">Uncharacterized protein</fullName>
    </submittedName>
</protein>
<proteinExistence type="predicted"/>
<reference evidence="1 2" key="1">
    <citation type="journal article" date="2020" name="Cell">
        <title>Large-Scale Comparative Analyses of Tick Genomes Elucidate Their Genetic Diversity and Vector Capacities.</title>
        <authorList>
            <consortium name="Tick Genome and Microbiome Consortium (TIGMIC)"/>
            <person name="Jia N."/>
            <person name="Wang J."/>
            <person name="Shi W."/>
            <person name="Du L."/>
            <person name="Sun Y."/>
            <person name="Zhan W."/>
            <person name="Jiang J.F."/>
            <person name="Wang Q."/>
            <person name="Zhang B."/>
            <person name="Ji P."/>
            <person name="Bell-Sakyi L."/>
            <person name="Cui X.M."/>
            <person name="Yuan T.T."/>
            <person name="Jiang B.G."/>
            <person name="Yang W.F."/>
            <person name="Lam T.T."/>
            <person name="Chang Q.C."/>
            <person name="Ding S.J."/>
            <person name="Wang X.J."/>
            <person name="Zhu J.G."/>
            <person name="Ruan X.D."/>
            <person name="Zhao L."/>
            <person name="Wei J.T."/>
            <person name="Ye R.Z."/>
            <person name="Que T.C."/>
            <person name="Du C.H."/>
            <person name="Zhou Y.H."/>
            <person name="Cheng J.X."/>
            <person name="Dai P.F."/>
            <person name="Guo W.B."/>
            <person name="Han X.H."/>
            <person name="Huang E.J."/>
            <person name="Li L.F."/>
            <person name="Wei W."/>
            <person name="Gao Y.C."/>
            <person name="Liu J.Z."/>
            <person name="Shao H.Z."/>
            <person name="Wang X."/>
            <person name="Wang C.C."/>
            <person name="Yang T.C."/>
            <person name="Huo Q.B."/>
            <person name="Li W."/>
            <person name="Chen H.Y."/>
            <person name="Chen S.E."/>
            <person name="Zhou L.G."/>
            <person name="Ni X.B."/>
            <person name="Tian J.H."/>
            <person name="Sheng Y."/>
            <person name="Liu T."/>
            <person name="Pan Y.S."/>
            <person name="Xia L.Y."/>
            <person name="Li J."/>
            <person name="Zhao F."/>
            <person name="Cao W.C."/>
        </authorList>
    </citation>
    <scope>NUCLEOTIDE SEQUENCE [LARGE SCALE GENOMIC DNA]</scope>
    <source>
        <strain evidence="1">Iper-2018</strain>
    </source>
</reference>
<organism evidence="1 2">
    <name type="scientific">Ixodes persulcatus</name>
    <name type="common">Taiga tick</name>
    <dbReference type="NCBI Taxonomy" id="34615"/>
    <lineage>
        <taxon>Eukaryota</taxon>
        <taxon>Metazoa</taxon>
        <taxon>Ecdysozoa</taxon>
        <taxon>Arthropoda</taxon>
        <taxon>Chelicerata</taxon>
        <taxon>Arachnida</taxon>
        <taxon>Acari</taxon>
        <taxon>Parasitiformes</taxon>
        <taxon>Ixodida</taxon>
        <taxon>Ixodoidea</taxon>
        <taxon>Ixodidae</taxon>
        <taxon>Ixodinae</taxon>
        <taxon>Ixodes</taxon>
    </lineage>
</organism>
<dbReference type="EMBL" id="JABSTQ010002605">
    <property type="protein sequence ID" value="KAG0444028.1"/>
    <property type="molecule type" value="Genomic_DNA"/>
</dbReference>
<comment type="caution">
    <text evidence="1">The sequence shown here is derived from an EMBL/GenBank/DDBJ whole genome shotgun (WGS) entry which is preliminary data.</text>
</comment>
<evidence type="ECO:0000313" key="2">
    <source>
        <dbReference type="Proteomes" id="UP000805193"/>
    </source>
</evidence>
<dbReference type="Proteomes" id="UP000805193">
    <property type="component" value="Unassembled WGS sequence"/>
</dbReference>
<evidence type="ECO:0000313" key="1">
    <source>
        <dbReference type="EMBL" id="KAG0444028.1"/>
    </source>
</evidence>
<name>A0AC60R010_IXOPE</name>
<keyword evidence="2" id="KW-1185">Reference proteome</keyword>
<accession>A0AC60R010</accession>